<dbReference type="Pfam" id="PF00370">
    <property type="entry name" value="FGGY_N"/>
    <property type="match status" value="1"/>
</dbReference>
<protein>
    <submittedName>
        <fullName evidence="7">FGGY-family carbohydrate kinase</fullName>
    </submittedName>
</protein>
<keyword evidence="3 4" id="KW-0418">Kinase</keyword>
<evidence type="ECO:0000256" key="1">
    <source>
        <dbReference type="ARBA" id="ARBA00009156"/>
    </source>
</evidence>
<dbReference type="AlphaFoldDB" id="A0A926HY21"/>
<keyword evidence="2 4" id="KW-0808">Transferase</keyword>
<proteinExistence type="inferred from homology"/>
<feature type="domain" description="Carbohydrate kinase FGGY N-terminal" evidence="5">
    <location>
        <begin position="4"/>
        <end position="246"/>
    </location>
</feature>
<evidence type="ECO:0000313" key="8">
    <source>
        <dbReference type="Proteomes" id="UP000617951"/>
    </source>
</evidence>
<dbReference type="Gene3D" id="3.30.420.40">
    <property type="match status" value="2"/>
</dbReference>
<dbReference type="PANTHER" id="PTHR43095:SF5">
    <property type="entry name" value="XYLULOSE KINASE"/>
    <property type="match status" value="1"/>
</dbReference>
<dbReference type="InterPro" id="IPR043129">
    <property type="entry name" value="ATPase_NBD"/>
</dbReference>
<dbReference type="CDD" id="cd07805">
    <property type="entry name" value="ASKHA_NBD_FGGY_CvXK-like"/>
    <property type="match status" value="1"/>
</dbReference>
<comment type="caution">
    <text evidence="7">The sequence shown here is derived from an EMBL/GenBank/DDBJ whole genome shotgun (WGS) entry which is preliminary data.</text>
</comment>
<dbReference type="InterPro" id="IPR018485">
    <property type="entry name" value="FGGY_C"/>
</dbReference>
<dbReference type="PROSITE" id="PS00445">
    <property type="entry name" value="FGGY_KINASES_2"/>
    <property type="match status" value="1"/>
</dbReference>
<dbReference type="SUPFAM" id="SSF53067">
    <property type="entry name" value="Actin-like ATPase domain"/>
    <property type="match status" value="2"/>
</dbReference>
<dbReference type="EMBL" id="JACRSS010000006">
    <property type="protein sequence ID" value="MBC8539346.1"/>
    <property type="molecule type" value="Genomic_DNA"/>
</dbReference>
<gene>
    <name evidence="7" type="ORF">H8693_10450</name>
</gene>
<evidence type="ECO:0000256" key="3">
    <source>
        <dbReference type="ARBA" id="ARBA00022777"/>
    </source>
</evidence>
<keyword evidence="8" id="KW-1185">Reference proteome</keyword>
<evidence type="ECO:0000256" key="2">
    <source>
        <dbReference type="ARBA" id="ARBA00022679"/>
    </source>
</evidence>
<organism evidence="7 8">
    <name type="scientific">Guopingia tenuis</name>
    <dbReference type="NCBI Taxonomy" id="2763656"/>
    <lineage>
        <taxon>Bacteria</taxon>
        <taxon>Bacillati</taxon>
        <taxon>Bacillota</taxon>
        <taxon>Clostridia</taxon>
        <taxon>Christensenellales</taxon>
        <taxon>Christensenellaceae</taxon>
        <taxon>Guopingia</taxon>
    </lineage>
</organism>
<comment type="similarity">
    <text evidence="1 4">Belongs to the FGGY kinase family.</text>
</comment>
<evidence type="ECO:0000313" key="7">
    <source>
        <dbReference type="EMBL" id="MBC8539346.1"/>
    </source>
</evidence>
<dbReference type="GO" id="GO:0005975">
    <property type="term" value="P:carbohydrate metabolic process"/>
    <property type="evidence" value="ECO:0007669"/>
    <property type="project" value="InterPro"/>
</dbReference>
<dbReference type="PIRSF" id="PIRSF000538">
    <property type="entry name" value="GlpK"/>
    <property type="match status" value="1"/>
</dbReference>
<name>A0A926HY21_9FIRM</name>
<reference evidence="7" key="1">
    <citation type="submission" date="2020-08" db="EMBL/GenBank/DDBJ databases">
        <title>Genome public.</title>
        <authorList>
            <person name="Liu C."/>
            <person name="Sun Q."/>
        </authorList>
    </citation>
    <scope>NUCLEOTIDE SEQUENCE</scope>
    <source>
        <strain evidence="7">NSJ-63</strain>
    </source>
</reference>
<evidence type="ECO:0000259" key="6">
    <source>
        <dbReference type="Pfam" id="PF02782"/>
    </source>
</evidence>
<evidence type="ECO:0000256" key="4">
    <source>
        <dbReference type="RuleBase" id="RU003733"/>
    </source>
</evidence>
<accession>A0A926HY21</accession>
<dbReference type="Proteomes" id="UP000617951">
    <property type="component" value="Unassembled WGS sequence"/>
</dbReference>
<evidence type="ECO:0000259" key="5">
    <source>
        <dbReference type="Pfam" id="PF00370"/>
    </source>
</evidence>
<dbReference type="InterPro" id="IPR018483">
    <property type="entry name" value="Carb_kinase_FGGY_CS"/>
</dbReference>
<dbReference type="GO" id="GO:0016301">
    <property type="term" value="F:kinase activity"/>
    <property type="evidence" value="ECO:0007669"/>
    <property type="project" value="UniProtKB-KW"/>
</dbReference>
<dbReference type="PANTHER" id="PTHR43095">
    <property type="entry name" value="SUGAR KINASE"/>
    <property type="match status" value="1"/>
</dbReference>
<sequence length="504" mass="55209">MTKYLLAHDLGTSGNKATLFDTDGALIKSVIAPYDTHYYNNNWAEQNPEDWWKAVCDSTKHLLEGIDKKAVVAVSFSGQMQNLLCMDKGGRPLGPSIIWADMRSSKEENYIRTHMDPWKHYTTTGTQPSSGYTLEKLMWLKANDPDTYKQTDKILSAKDYIIYKMTGRYGIDPSNGSGTAAMDIVKREWSQELIDLAGVDGEMFPEIFEATTVMGEIPAGIAEECGLAPGTKVVLGGGDGQCSSVGAGSIAEGKSYVCAGSSAWVASASSEPVFDKEMRIVNVAHVVPGMYCPSGTMQSAGSAFNWVKNEICLDEQRRAREEGRSPYDFINPQIEASPVGANGVLFLPYLQGERSPRWNPHAKGVFAGLKMSNKRGDLLRSVIEGIGMNLCIILRLLQQHMEITEMTIIGGLSKGDIVRQIFADIFGTDIIKLDYMDEVSSMGAAVVAGVGVGELGGFQDIDRFLKVNSVNKPVAEHTAAYEKLMPLFDKTYYDLVEVFAEMSK</sequence>
<dbReference type="InterPro" id="IPR018484">
    <property type="entry name" value="FGGY_N"/>
</dbReference>
<dbReference type="RefSeq" id="WP_249280929.1">
    <property type="nucleotide sequence ID" value="NZ_JACRSS010000006.1"/>
</dbReference>
<dbReference type="InterPro" id="IPR000577">
    <property type="entry name" value="Carb_kinase_FGGY"/>
</dbReference>
<feature type="domain" description="Carbohydrate kinase FGGY C-terminal" evidence="6">
    <location>
        <begin position="256"/>
        <end position="450"/>
    </location>
</feature>
<dbReference type="Pfam" id="PF02782">
    <property type="entry name" value="FGGY_C"/>
    <property type="match status" value="1"/>
</dbReference>
<dbReference type="InterPro" id="IPR050406">
    <property type="entry name" value="FGGY_Carb_Kinase"/>
</dbReference>
<dbReference type="GO" id="GO:0016773">
    <property type="term" value="F:phosphotransferase activity, alcohol group as acceptor"/>
    <property type="evidence" value="ECO:0007669"/>
    <property type="project" value="InterPro"/>
</dbReference>